<evidence type="ECO:0000313" key="1">
    <source>
        <dbReference type="EMBL" id="KMT59930.1"/>
    </source>
</evidence>
<gene>
    <name evidence="1" type="ORF">X560_1484</name>
</gene>
<reference evidence="1 2" key="1">
    <citation type="journal article" date="2015" name="Genome Biol. Evol.">
        <title>Comparative Genomics of Listeria Sensu Lato: Genus-Wide Differences in Evolutionary Dynamics and the Progressive Gain of Complex, Potentially Pathogenicity-Related Traits through Lateral Gene Transfer.</title>
        <authorList>
            <person name="Chiara M."/>
            <person name="Caruso M."/>
            <person name="D'Erchia A.M."/>
            <person name="Manzari C."/>
            <person name="Fraccalvieri R."/>
            <person name="Goffredo E."/>
            <person name="Latorre L."/>
            <person name="Miccolupo A."/>
            <person name="Padalino I."/>
            <person name="Santagada G."/>
            <person name="Chiocco D."/>
            <person name="Pesole G."/>
            <person name="Horner D.S."/>
            <person name="Parisi A."/>
        </authorList>
    </citation>
    <scope>NUCLEOTIDE SEQUENCE [LARGE SCALE GENOMIC DNA]</scope>
    <source>
        <strain evidence="1 2">1991</strain>
    </source>
</reference>
<dbReference type="PANTHER" id="PTHR38433">
    <property type="match status" value="1"/>
</dbReference>
<protein>
    <recommendedName>
        <fullName evidence="3">DUF1641 domain-containing protein</fullName>
    </recommendedName>
</protein>
<dbReference type="InterPro" id="IPR012440">
    <property type="entry name" value="DUF1641"/>
</dbReference>
<dbReference type="Pfam" id="PF07849">
    <property type="entry name" value="DUF1641"/>
    <property type="match status" value="1"/>
</dbReference>
<name>A0A0J8GBB3_9LIST</name>
<accession>A0A0J8GBB3</accession>
<dbReference type="PATRIC" id="fig|1430899.3.peg.1241"/>
<dbReference type="EMBL" id="AZHO01000012">
    <property type="protein sequence ID" value="KMT59930.1"/>
    <property type="molecule type" value="Genomic_DNA"/>
</dbReference>
<comment type="caution">
    <text evidence="1">The sequence shown here is derived from an EMBL/GenBank/DDBJ whole genome shotgun (WGS) entry which is preliminary data.</text>
</comment>
<proteinExistence type="predicted"/>
<keyword evidence="2" id="KW-1185">Reference proteome</keyword>
<dbReference type="AlphaFoldDB" id="A0A0J8GBB3"/>
<dbReference type="Proteomes" id="UP000052258">
    <property type="component" value="Unassembled WGS sequence"/>
</dbReference>
<organism evidence="1 2">
    <name type="scientific">Listeria fleischmannii 1991</name>
    <dbReference type="NCBI Taxonomy" id="1430899"/>
    <lineage>
        <taxon>Bacteria</taxon>
        <taxon>Bacillati</taxon>
        <taxon>Bacillota</taxon>
        <taxon>Bacilli</taxon>
        <taxon>Bacillales</taxon>
        <taxon>Listeriaceae</taxon>
        <taxon>Listeria</taxon>
    </lineage>
</organism>
<dbReference type="OrthoDB" id="147801at2"/>
<dbReference type="PANTHER" id="PTHR38433:SF1">
    <property type="entry name" value="DUF1641 DOMAIN-CONTAINING PROTEIN"/>
    <property type="match status" value="1"/>
</dbReference>
<evidence type="ECO:0008006" key="3">
    <source>
        <dbReference type="Google" id="ProtNLM"/>
    </source>
</evidence>
<evidence type="ECO:0000313" key="2">
    <source>
        <dbReference type="Proteomes" id="UP000052258"/>
    </source>
</evidence>
<dbReference type="RefSeq" id="WP_007476619.1">
    <property type="nucleotide sequence ID" value="NZ_KQ130614.1"/>
</dbReference>
<sequence>MAEPISKIRDTSPSKEELEKIRLAELKSSIASDESGFLEMLELVKLLNDSGALEAVNSAMKAKEDITKTLLNEWRKEPITNAINNLMLSSQLLTDTKPETTEKMLENIKNATQAADTAAKNEEILGLFGLMKALKDPDVNRTLRYGVTFLKEMGKQLK</sequence>